<dbReference type="AlphaFoldDB" id="A0AAP4NHQ7"/>
<evidence type="ECO:0000313" key="1">
    <source>
        <dbReference type="EMBL" id="MDN0288597.1"/>
    </source>
</evidence>
<name>A0AAP4NHQ7_9XANT</name>
<dbReference type="EMBL" id="JASVYU010000031">
    <property type="protein sequence ID" value="MDN0288597.1"/>
    <property type="molecule type" value="Genomic_DNA"/>
</dbReference>
<comment type="caution">
    <text evidence="1">The sequence shown here is derived from an EMBL/GenBank/DDBJ whole genome shotgun (WGS) entry which is preliminary data.</text>
</comment>
<sequence length="65" mass="7514">MMDITDYAIFLTLRKPQNTVNELKCHVVSAYSVDQWGKAGLPTWAKIRTMGYVLDRRERGEQIPT</sequence>
<organism evidence="1">
    <name type="scientific">Xanthomonas arboricola pv. pruni</name>
    <dbReference type="NCBI Taxonomy" id="69929"/>
    <lineage>
        <taxon>Bacteria</taxon>
        <taxon>Pseudomonadati</taxon>
        <taxon>Pseudomonadota</taxon>
        <taxon>Gammaproteobacteria</taxon>
        <taxon>Lysobacterales</taxon>
        <taxon>Lysobacteraceae</taxon>
        <taxon>Xanthomonas</taxon>
    </lineage>
</organism>
<reference evidence="1" key="1">
    <citation type="submission" date="2023-06" db="EMBL/GenBank/DDBJ databases">
        <title>Genome sequences of Xanthomonas arboricola from Serbia and Montenegro.</title>
        <authorList>
            <person name="Ilicic R."/>
            <person name="Jelusic A."/>
            <person name="Harrison J."/>
            <person name="Greer S."/>
            <person name="Grant M."/>
            <person name="Vicente J."/>
            <person name="Popovic Milovanovic T."/>
            <person name="Studholme D.J."/>
        </authorList>
    </citation>
    <scope>NUCLEOTIDE SEQUENCE</scope>
    <source>
        <strain evidence="1">Xp320</strain>
    </source>
</reference>
<accession>A0AAP4NHQ7</accession>
<proteinExistence type="predicted"/>
<protein>
    <submittedName>
        <fullName evidence="1">Uncharacterized protein</fullName>
    </submittedName>
</protein>
<gene>
    <name evidence="1" type="ORF">QSH54_18595</name>
</gene>
<dbReference type="RefSeq" id="WP_139137616.1">
    <property type="nucleotide sequence ID" value="NZ_CP044334.1"/>
</dbReference>